<dbReference type="InterPro" id="IPR018253">
    <property type="entry name" value="DnaJ_domain_CS"/>
</dbReference>
<organism evidence="3 4">
    <name type="scientific">Trichoplax adhaerens</name>
    <name type="common">Trichoplax reptans</name>
    <dbReference type="NCBI Taxonomy" id="10228"/>
    <lineage>
        <taxon>Eukaryota</taxon>
        <taxon>Metazoa</taxon>
        <taxon>Placozoa</taxon>
        <taxon>Uniplacotomia</taxon>
        <taxon>Trichoplacea</taxon>
        <taxon>Trichoplacidae</taxon>
        <taxon>Trichoplax</taxon>
    </lineage>
</organism>
<proteinExistence type="predicted"/>
<evidence type="ECO:0000313" key="3">
    <source>
        <dbReference type="EMBL" id="EDV27264.1"/>
    </source>
</evidence>
<sequence>MSSDKEYYEILHVEKTASAEAIKKAYRKLALKWHPDKNPDNQKEAELKFKEISEAYEVLSDSEKRAMYDKYGKAGLQGDYGSSGGFEFTFSDPMDIFRSFFGGRDPFSEMFSFDPFNEGRGTKRPGERSQNNSFFNDFGFGGFSSFGNFSNMGAGGGGFTSFSSMSSSFGGGPNVKSTSTSTVIVNGKKKTTKKVIENGVETVTVHEDGILTSKTVNGTPQLEDNNTYQRIKYA</sequence>
<dbReference type="eggNOG" id="KOG0714">
    <property type="taxonomic scope" value="Eukaryota"/>
</dbReference>
<dbReference type="STRING" id="10228.B3RQK7"/>
<dbReference type="GO" id="GO:0030544">
    <property type="term" value="F:Hsp70 protein binding"/>
    <property type="evidence" value="ECO:0007669"/>
    <property type="project" value="InterPro"/>
</dbReference>
<dbReference type="FunCoup" id="B3RQK7">
    <property type="interactions" value="1443"/>
</dbReference>
<accession>B3RQK7</accession>
<dbReference type="KEGG" id="tad:TRIADDRAFT_50110"/>
<dbReference type="OrthoDB" id="10250354at2759"/>
<dbReference type="FunFam" id="1.10.287.110:FF:000021">
    <property type="entry name" value="DnaJ (Hsp40) homolog, subfamily B, member 2"/>
    <property type="match status" value="1"/>
</dbReference>
<dbReference type="PANTHER" id="PTHR45168">
    <property type="entry name" value="DNAJ HOMOLOG SUBFAMILY B MEMBER 2"/>
    <property type="match status" value="1"/>
</dbReference>
<keyword evidence="1" id="KW-0143">Chaperone</keyword>
<dbReference type="CTD" id="6752473"/>
<dbReference type="PhylomeDB" id="B3RQK7"/>
<dbReference type="GO" id="GO:0051082">
    <property type="term" value="F:unfolded protein binding"/>
    <property type="evidence" value="ECO:0000318"/>
    <property type="project" value="GO_Central"/>
</dbReference>
<dbReference type="EMBL" id="DS985243">
    <property type="protein sequence ID" value="EDV27264.1"/>
    <property type="molecule type" value="Genomic_DNA"/>
</dbReference>
<dbReference type="SUPFAM" id="SSF46565">
    <property type="entry name" value="Chaperone J-domain"/>
    <property type="match status" value="1"/>
</dbReference>
<dbReference type="PANTHER" id="PTHR45168:SF3">
    <property type="entry name" value="DNAJ HEAT SHOCK PROTEIN FAMILY (HSP40) MEMBER B2"/>
    <property type="match status" value="1"/>
</dbReference>
<dbReference type="GeneID" id="6752473"/>
<dbReference type="GO" id="GO:0005634">
    <property type="term" value="C:nucleus"/>
    <property type="evidence" value="ECO:0000318"/>
    <property type="project" value="GO_Central"/>
</dbReference>
<dbReference type="CDD" id="cd06257">
    <property type="entry name" value="DnaJ"/>
    <property type="match status" value="1"/>
</dbReference>
<dbReference type="InParanoid" id="B3RQK7"/>
<dbReference type="PROSITE" id="PS50076">
    <property type="entry name" value="DNAJ_2"/>
    <property type="match status" value="1"/>
</dbReference>
<dbReference type="GO" id="GO:0044183">
    <property type="term" value="F:protein folding chaperone"/>
    <property type="evidence" value="ECO:0000318"/>
    <property type="project" value="GO_Central"/>
</dbReference>
<feature type="domain" description="J" evidence="2">
    <location>
        <begin position="6"/>
        <end position="72"/>
    </location>
</feature>
<evidence type="ECO:0000313" key="4">
    <source>
        <dbReference type="Proteomes" id="UP000009022"/>
    </source>
</evidence>
<dbReference type="HOGENOM" id="CLU_017633_12_0_1"/>
<dbReference type="InterPro" id="IPR036869">
    <property type="entry name" value="J_dom_sf"/>
</dbReference>
<dbReference type="Proteomes" id="UP000009022">
    <property type="component" value="Unassembled WGS sequence"/>
</dbReference>
<dbReference type="Gene3D" id="1.10.287.110">
    <property type="entry name" value="DnaJ domain"/>
    <property type="match status" value="1"/>
</dbReference>
<evidence type="ECO:0000256" key="1">
    <source>
        <dbReference type="ARBA" id="ARBA00023186"/>
    </source>
</evidence>
<protein>
    <recommendedName>
        <fullName evidence="2">J domain-containing protein</fullName>
    </recommendedName>
</protein>
<keyword evidence="4" id="KW-1185">Reference proteome</keyword>
<dbReference type="PROSITE" id="PS00636">
    <property type="entry name" value="DNAJ_1"/>
    <property type="match status" value="1"/>
</dbReference>
<dbReference type="OMA" id="HHRFRSP"/>
<gene>
    <name evidence="3" type="ORF">TRIADDRAFT_50110</name>
</gene>
<evidence type="ECO:0000259" key="2">
    <source>
        <dbReference type="PROSITE" id="PS50076"/>
    </source>
</evidence>
<name>B3RQK7_TRIAD</name>
<dbReference type="GO" id="GO:0051087">
    <property type="term" value="F:protein-folding chaperone binding"/>
    <property type="evidence" value="ECO:0000318"/>
    <property type="project" value="GO_Central"/>
</dbReference>
<dbReference type="Pfam" id="PF00226">
    <property type="entry name" value="DnaJ"/>
    <property type="match status" value="1"/>
</dbReference>
<dbReference type="SMART" id="SM00271">
    <property type="entry name" value="DnaJ"/>
    <property type="match status" value="1"/>
</dbReference>
<dbReference type="RefSeq" id="XP_002111260.1">
    <property type="nucleotide sequence ID" value="XM_002111224.1"/>
</dbReference>
<dbReference type="AlphaFoldDB" id="B3RQK7"/>
<dbReference type="InterPro" id="IPR043183">
    <property type="entry name" value="DNJB2/6-like"/>
</dbReference>
<dbReference type="PRINTS" id="PR00625">
    <property type="entry name" value="JDOMAIN"/>
</dbReference>
<dbReference type="GO" id="GO:0005737">
    <property type="term" value="C:cytoplasm"/>
    <property type="evidence" value="ECO:0000318"/>
    <property type="project" value="GO_Central"/>
</dbReference>
<dbReference type="InterPro" id="IPR001623">
    <property type="entry name" value="DnaJ_domain"/>
</dbReference>
<reference evidence="3 4" key="1">
    <citation type="journal article" date="2008" name="Nature">
        <title>The Trichoplax genome and the nature of placozoans.</title>
        <authorList>
            <person name="Srivastava M."/>
            <person name="Begovic E."/>
            <person name="Chapman J."/>
            <person name="Putnam N.H."/>
            <person name="Hellsten U."/>
            <person name="Kawashima T."/>
            <person name="Kuo A."/>
            <person name="Mitros T."/>
            <person name="Salamov A."/>
            <person name="Carpenter M.L."/>
            <person name="Signorovitch A.Y."/>
            <person name="Moreno M.A."/>
            <person name="Kamm K."/>
            <person name="Grimwood J."/>
            <person name="Schmutz J."/>
            <person name="Shapiro H."/>
            <person name="Grigoriev I.V."/>
            <person name="Buss L.W."/>
            <person name="Schierwater B."/>
            <person name="Dellaporta S.L."/>
            <person name="Rokhsar D.S."/>
        </authorList>
    </citation>
    <scope>NUCLEOTIDE SEQUENCE [LARGE SCALE GENOMIC DNA]</scope>
    <source>
        <strain evidence="3 4">Grell-BS-1999</strain>
    </source>
</reference>